<evidence type="ECO:0000256" key="9">
    <source>
        <dbReference type="ARBA" id="ARBA00029438"/>
    </source>
</evidence>
<dbReference type="InterPro" id="IPR020568">
    <property type="entry name" value="Ribosomal_Su5_D2-typ_SF"/>
</dbReference>
<proteinExistence type="predicted"/>
<dbReference type="PANTHER" id="PTHR43290:SF2">
    <property type="entry name" value="MEVALONATE KINASE"/>
    <property type="match status" value="1"/>
</dbReference>
<dbReference type="SUPFAM" id="SSF54211">
    <property type="entry name" value="Ribosomal protein S5 domain 2-like"/>
    <property type="match status" value="1"/>
</dbReference>
<evidence type="ECO:0000256" key="6">
    <source>
        <dbReference type="ARBA" id="ARBA00022840"/>
    </source>
</evidence>
<evidence type="ECO:0000313" key="11">
    <source>
        <dbReference type="EMBL" id="KKQ01562.1"/>
    </source>
</evidence>
<dbReference type="InterPro" id="IPR014721">
    <property type="entry name" value="Ribsml_uS5_D2-typ_fold_subgr"/>
</dbReference>
<dbReference type="EMBL" id="LBRS01000006">
    <property type="protein sequence ID" value="KKQ01562.1"/>
    <property type="molecule type" value="Genomic_DNA"/>
</dbReference>
<comment type="caution">
    <text evidence="11">The sequence shown here is derived from an EMBL/GenBank/DDBJ whole genome shotgun (WGS) entry which is preliminary data.</text>
</comment>
<comment type="pathway">
    <text evidence="9">Isoprenoid biosynthesis; isopentenyl diphosphate biosynthesis via mevalonate pathway; isopentenyl diphosphate from (R)-mevalonate: step 1/3.</text>
</comment>
<dbReference type="GO" id="GO:0019287">
    <property type="term" value="P:isopentenyl diphosphate biosynthetic process, mevalonate pathway"/>
    <property type="evidence" value="ECO:0007669"/>
    <property type="project" value="UniProtKB-UniPathway"/>
</dbReference>
<reference evidence="11 12" key="1">
    <citation type="journal article" date="2015" name="Nature">
        <title>rRNA introns, odd ribosomes, and small enigmatic genomes across a large radiation of phyla.</title>
        <authorList>
            <person name="Brown C.T."/>
            <person name="Hug L.A."/>
            <person name="Thomas B.C."/>
            <person name="Sharon I."/>
            <person name="Castelle C.J."/>
            <person name="Singh A."/>
            <person name="Wilkins M.J."/>
            <person name="Williams K.H."/>
            <person name="Banfield J.F."/>
        </authorList>
    </citation>
    <scope>NUCLEOTIDE SEQUENCE [LARGE SCALE GENOMIC DNA]</scope>
</reference>
<organism evidence="11 12">
    <name type="scientific">Candidatus Roizmanbacteria bacterium GW2011_GWA2_36_23</name>
    <dbReference type="NCBI Taxonomy" id="1618480"/>
    <lineage>
        <taxon>Bacteria</taxon>
        <taxon>Candidatus Roizmaniibacteriota</taxon>
    </lineage>
</organism>
<dbReference type="InterPro" id="IPR006204">
    <property type="entry name" value="GHMP_kinase_N_dom"/>
</dbReference>
<dbReference type="Pfam" id="PF00288">
    <property type="entry name" value="GHMP_kinases_N"/>
    <property type="match status" value="1"/>
</dbReference>
<dbReference type="Gene3D" id="3.30.230.10">
    <property type="match status" value="1"/>
</dbReference>
<keyword evidence="5 11" id="KW-0418">Kinase</keyword>
<dbReference type="GO" id="GO:0005829">
    <property type="term" value="C:cytosol"/>
    <property type="evidence" value="ECO:0007669"/>
    <property type="project" value="TreeGrafter"/>
</dbReference>
<evidence type="ECO:0000256" key="4">
    <source>
        <dbReference type="ARBA" id="ARBA00022741"/>
    </source>
</evidence>
<evidence type="ECO:0000256" key="8">
    <source>
        <dbReference type="ARBA" id="ARBA00023098"/>
    </source>
</evidence>
<dbReference type="PANTHER" id="PTHR43290">
    <property type="entry name" value="MEVALONATE KINASE"/>
    <property type="match status" value="1"/>
</dbReference>
<evidence type="ECO:0000256" key="7">
    <source>
        <dbReference type="ARBA" id="ARBA00022842"/>
    </source>
</evidence>
<keyword evidence="2" id="KW-0444">Lipid biosynthesis</keyword>
<evidence type="ECO:0000259" key="10">
    <source>
        <dbReference type="Pfam" id="PF00288"/>
    </source>
</evidence>
<evidence type="ECO:0000256" key="3">
    <source>
        <dbReference type="ARBA" id="ARBA00022679"/>
    </source>
</evidence>
<keyword evidence="4" id="KW-0547">Nucleotide-binding</keyword>
<keyword evidence="1" id="KW-0963">Cytoplasm</keyword>
<feature type="domain" description="GHMP kinase N-terminal" evidence="10">
    <location>
        <begin position="6"/>
        <end position="71"/>
    </location>
</feature>
<evidence type="ECO:0000256" key="1">
    <source>
        <dbReference type="ARBA" id="ARBA00022490"/>
    </source>
</evidence>
<dbReference type="GO" id="GO:0004496">
    <property type="term" value="F:mevalonate kinase activity"/>
    <property type="evidence" value="ECO:0007669"/>
    <property type="project" value="InterPro"/>
</dbReference>
<dbReference type="GO" id="GO:0005524">
    <property type="term" value="F:ATP binding"/>
    <property type="evidence" value="ECO:0007669"/>
    <property type="project" value="UniProtKB-KW"/>
</dbReference>
<dbReference type="UniPathway" id="UPA00057">
    <property type="reaction ID" value="UER00098"/>
</dbReference>
<evidence type="ECO:0000256" key="5">
    <source>
        <dbReference type="ARBA" id="ARBA00022777"/>
    </source>
</evidence>
<evidence type="ECO:0000313" key="12">
    <source>
        <dbReference type="Proteomes" id="UP000034344"/>
    </source>
</evidence>
<name>A0A0G0E7T4_9BACT</name>
<accession>A0A0G0E7T4</accession>
<gene>
    <name evidence="11" type="ORF">US11_C0006G0004</name>
</gene>
<dbReference type="InterPro" id="IPR036554">
    <property type="entry name" value="GHMP_kinase_C_sf"/>
</dbReference>
<dbReference type="Proteomes" id="UP000034344">
    <property type="component" value="Unassembled WGS sequence"/>
</dbReference>
<sequence>MLYGIILSNIPIGQNLGSSAALCVSASAALLEFYTDRQFNKDAVNSVAYQAEKYFHKNASGVDVSTSCHGGLIYYRKEFEFLKTISALHQKLPKKFEDNLFLINSGKAMETTGDMVDRMGKLYNAKPEKTEKILNEIEKITKRMVVSVIKEDDVYFKKNISDNEILLEKLGVVSTRAIKLLKQLSSYGAGKMTGAGGIKQGSGFLIFYADKPQELIDFLNKQKITFYKFRQNQTGLQRL</sequence>
<dbReference type="SUPFAM" id="SSF55060">
    <property type="entry name" value="GHMP Kinase, C-terminal domain"/>
    <property type="match status" value="1"/>
</dbReference>
<dbReference type="AlphaFoldDB" id="A0A0G0E7T4"/>
<keyword evidence="3" id="KW-0808">Transferase</keyword>
<dbReference type="STRING" id="1618480.US11_C0006G0004"/>
<dbReference type="InterPro" id="IPR006205">
    <property type="entry name" value="Mev_gal_kin"/>
</dbReference>
<keyword evidence="6" id="KW-0067">ATP-binding</keyword>
<evidence type="ECO:0000256" key="2">
    <source>
        <dbReference type="ARBA" id="ARBA00022516"/>
    </source>
</evidence>
<dbReference type="Gene3D" id="3.30.70.890">
    <property type="entry name" value="GHMP kinase, C-terminal domain"/>
    <property type="match status" value="1"/>
</dbReference>
<protein>
    <submittedName>
        <fullName evidence="11">Mevalonate kinase</fullName>
    </submittedName>
</protein>
<keyword evidence="8" id="KW-0443">Lipid metabolism</keyword>
<keyword evidence="7" id="KW-0460">Magnesium</keyword>